<dbReference type="GO" id="GO:0000122">
    <property type="term" value="P:negative regulation of transcription by RNA polymerase II"/>
    <property type="evidence" value="ECO:0007669"/>
    <property type="project" value="TreeGrafter"/>
</dbReference>
<dbReference type="PROSITE" id="PS51477">
    <property type="entry name" value="PAH"/>
    <property type="match status" value="1"/>
</dbReference>
<keyword evidence="7" id="KW-1185">Reference proteome</keyword>
<dbReference type="PANTHER" id="PTHR12346:SF0">
    <property type="entry name" value="SIN3A, ISOFORM G"/>
    <property type="match status" value="1"/>
</dbReference>
<proteinExistence type="predicted"/>
<evidence type="ECO:0000256" key="4">
    <source>
        <dbReference type="ARBA" id="ARBA00023242"/>
    </source>
</evidence>
<feature type="non-terminal residue" evidence="6">
    <location>
        <position position="1"/>
    </location>
</feature>
<dbReference type="AlphaFoldDB" id="A0A162MS98"/>
<dbReference type="OrthoDB" id="10265969at2759"/>
<gene>
    <name evidence="6" type="ORF">MUCCIDRAFT_139983</name>
</gene>
<evidence type="ECO:0000313" key="7">
    <source>
        <dbReference type="Proteomes" id="UP000077051"/>
    </source>
</evidence>
<dbReference type="InterPro" id="IPR036600">
    <property type="entry name" value="PAH_sf"/>
</dbReference>
<evidence type="ECO:0000313" key="6">
    <source>
        <dbReference type="EMBL" id="OAD04835.1"/>
    </source>
</evidence>
<dbReference type="FunFam" id="1.20.1160.11:FF:000003">
    <property type="entry name" value="Paired amphipathic helix SIN3-like protein"/>
    <property type="match status" value="1"/>
</dbReference>
<dbReference type="Pfam" id="PF02671">
    <property type="entry name" value="PAH"/>
    <property type="match status" value="2"/>
</dbReference>
<dbReference type="PANTHER" id="PTHR12346">
    <property type="entry name" value="SIN3B-RELATED"/>
    <property type="match status" value="1"/>
</dbReference>
<dbReference type="Proteomes" id="UP000077051">
    <property type="component" value="Unassembled WGS sequence"/>
</dbReference>
<dbReference type="InterPro" id="IPR003822">
    <property type="entry name" value="PAH"/>
</dbReference>
<dbReference type="VEuPathDB" id="FungiDB:MUCCIDRAFT_139983"/>
<evidence type="ECO:0008006" key="8">
    <source>
        <dbReference type="Google" id="ProtNLM"/>
    </source>
</evidence>
<protein>
    <recommendedName>
        <fullName evidence="8">Histone deacetylase interacting domain-containing protein</fullName>
    </recommendedName>
</protein>
<organism evidence="6 7">
    <name type="scientific">Mucor lusitanicus CBS 277.49</name>
    <dbReference type="NCBI Taxonomy" id="747725"/>
    <lineage>
        <taxon>Eukaryota</taxon>
        <taxon>Fungi</taxon>
        <taxon>Fungi incertae sedis</taxon>
        <taxon>Mucoromycota</taxon>
        <taxon>Mucoromycotina</taxon>
        <taxon>Mucoromycetes</taxon>
        <taxon>Mucorales</taxon>
        <taxon>Mucorineae</taxon>
        <taxon>Mucoraceae</taxon>
        <taxon>Mucor</taxon>
    </lineage>
</organism>
<keyword evidence="2" id="KW-0678">Repressor</keyword>
<keyword evidence="3" id="KW-0677">Repeat</keyword>
<evidence type="ECO:0000256" key="1">
    <source>
        <dbReference type="ARBA" id="ARBA00004123"/>
    </source>
</evidence>
<dbReference type="GO" id="GO:0010628">
    <property type="term" value="P:positive regulation of gene expression"/>
    <property type="evidence" value="ECO:0007669"/>
    <property type="project" value="UniProtKB-ARBA"/>
</dbReference>
<dbReference type="GO" id="GO:0033698">
    <property type="term" value="C:Rpd3L complex"/>
    <property type="evidence" value="ECO:0007669"/>
    <property type="project" value="UniProtKB-ARBA"/>
</dbReference>
<sequence length="199" mass="22561">PLNVKDALTYLDTVKAKFSSRNDVYNQFLDIMKDFKSQMIDTPGVIERVSTLFRGHPALISGFNTFLPPGYRIECSIDDQERNIIKVTTPTGTTCITESESLNLRGDDSFQPQQEDRKAPVEFNHAITYVNKIKNRFAGQPDTYKKFLEILQTYQKDQKPISEVTCNAATAIGVCVCCRLTQSRFTLKCKPSLMAQPNY</sequence>
<reference evidence="6 7" key="1">
    <citation type="submission" date="2015-06" db="EMBL/GenBank/DDBJ databases">
        <title>Expansion of signal transduction pathways in fungi by whole-genome duplication.</title>
        <authorList>
            <consortium name="DOE Joint Genome Institute"/>
            <person name="Corrochano L.M."/>
            <person name="Kuo A."/>
            <person name="Marcet-Houben M."/>
            <person name="Polaino S."/>
            <person name="Salamov A."/>
            <person name="Villalobos J.M."/>
            <person name="Alvarez M.I."/>
            <person name="Avalos J."/>
            <person name="Benito E.P."/>
            <person name="Benoit I."/>
            <person name="Burger G."/>
            <person name="Camino L.P."/>
            <person name="Canovas D."/>
            <person name="Cerda-Olmedo E."/>
            <person name="Cheng J.-F."/>
            <person name="Dominguez A."/>
            <person name="Elias M."/>
            <person name="Eslava A.P."/>
            <person name="Glaser F."/>
            <person name="Grimwood J."/>
            <person name="Gutierrez G."/>
            <person name="Heitman J."/>
            <person name="Henrissat B."/>
            <person name="Iturriaga E.A."/>
            <person name="Lang B.F."/>
            <person name="Lavin J.L."/>
            <person name="Lee S."/>
            <person name="Li W."/>
            <person name="Lindquist E."/>
            <person name="Lopez-Garcia S."/>
            <person name="Luque E.M."/>
            <person name="Marcos A.T."/>
            <person name="Martin J."/>
            <person name="Mccluskey K."/>
            <person name="Medina H.R."/>
            <person name="Miralles-Duran A."/>
            <person name="Miyazaki A."/>
            <person name="Munoz-Torres E."/>
            <person name="Oguiza J.A."/>
            <person name="Ohm R."/>
            <person name="Olmedo M."/>
            <person name="Orejas M."/>
            <person name="Ortiz-Castellanos L."/>
            <person name="Pisabarro A.G."/>
            <person name="Rodriguez-Romero J."/>
            <person name="Ruiz-Herrera J."/>
            <person name="Ruiz-Vazquez R."/>
            <person name="Sanz C."/>
            <person name="Schackwitz W."/>
            <person name="Schmutz J."/>
            <person name="Shahriari M."/>
            <person name="Shelest E."/>
            <person name="Silva-Franco F."/>
            <person name="Soanes D."/>
            <person name="Syed K."/>
            <person name="Tagua V.G."/>
            <person name="Talbot N.J."/>
            <person name="Thon M."/>
            <person name="De Vries R.P."/>
            <person name="Wiebenga A."/>
            <person name="Yadav J.S."/>
            <person name="Braun E.L."/>
            <person name="Baker S."/>
            <person name="Garre V."/>
            <person name="Horwitz B."/>
            <person name="Torres-Martinez S."/>
            <person name="Idnurm A."/>
            <person name="Herrera-Estrella A."/>
            <person name="Gabaldon T."/>
            <person name="Grigoriev I.V."/>
        </authorList>
    </citation>
    <scope>NUCLEOTIDE SEQUENCE [LARGE SCALE GENOMIC DNA]</scope>
    <source>
        <strain evidence="6 7">CBS 277.49</strain>
    </source>
</reference>
<dbReference type="STRING" id="747725.A0A162MS98"/>
<evidence type="ECO:0000256" key="3">
    <source>
        <dbReference type="ARBA" id="ARBA00022737"/>
    </source>
</evidence>
<accession>A0A162MS98</accession>
<dbReference type="InterPro" id="IPR039774">
    <property type="entry name" value="Sin3-like"/>
</dbReference>
<name>A0A162MS98_MUCCL</name>
<evidence type="ECO:0000256" key="2">
    <source>
        <dbReference type="ARBA" id="ARBA00022491"/>
    </source>
</evidence>
<comment type="caution">
    <text evidence="6">The sequence shown here is derived from an EMBL/GenBank/DDBJ whole genome shotgun (WGS) entry which is preliminary data.</text>
</comment>
<evidence type="ECO:0000256" key="5">
    <source>
        <dbReference type="PROSITE-ProRule" id="PRU00810"/>
    </source>
</evidence>
<keyword evidence="4 5" id="KW-0539">Nucleus</keyword>
<dbReference type="Gene3D" id="1.20.1160.11">
    <property type="entry name" value="Paired amphipathic helix"/>
    <property type="match status" value="2"/>
</dbReference>
<comment type="subcellular location">
    <subcellularLocation>
        <location evidence="1 5">Nucleus</location>
    </subcellularLocation>
</comment>
<dbReference type="SUPFAM" id="SSF47762">
    <property type="entry name" value="PAH2 domain"/>
    <property type="match status" value="2"/>
</dbReference>
<dbReference type="EMBL" id="AMYB01000003">
    <property type="protein sequence ID" value="OAD04835.1"/>
    <property type="molecule type" value="Genomic_DNA"/>
</dbReference>
<dbReference type="FunFam" id="1.20.1160.11:FF:000001">
    <property type="entry name" value="Paired amphipathic helix protein Sin3"/>
    <property type="match status" value="1"/>
</dbReference>
<dbReference type="GO" id="GO:0003714">
    <property type="term" value="F:transcription corepressor activity"/>
    <property type="evidence" value="ECO:0007669"/>
    <property type="project" value="InterPro"/>
</dbReference>